<name>A0A6J7DIA3_9ZZZZ</name>
<dbReference type="GO" id="GO:0004176">
    <property type="term" value="F:ATP-dependent peptidase activity"/>
    <property type="evidence" value="ECO:0007669"/>
    <property type="project" value="InterPro"/>
</dbReference>
<dbReference type="GO" id="GO:0006508">
    <property type="term" value="P:proteolysis"/>
    <property type="evidence" value="ECO:0007669"/>
    <property type="project" value="InterPro"/>
</dbReference>
<organism evidence="3">
    <name type="scientific">freshwater metagenome</name>
    <dbReference type="NCBI Taxonomy" id="449393"/>
    <lineage>
        <taxon>unclassified sequences</taxon>
        <taxon>metagenomes</taxon>
        <taxon>ecological metagenomes</taxon>
    </lineage>
</organism>
<dbReference type="GO" id="GO:0030163">
    <property type="term" value="P:protein catabolic process"/>
    <property type="evidence" value="ECO:0007669"/>
    <property type="project" value="InterPro"/>
</dbReference>
<dbReference type="InterPro" id="IPR020568">
    <property type="entry name" value="Ribosomal_Su5_D2-typ_SF"/>
</dbReference>
<dbReference type="PROSITE" id="PS51786">
    <property type="entry name" value="LON_PROTEOLYTIC"/>
    <property type="match status" value="1"/>
</dbReference>
<feature type="domain" description="Lon proteolytic" evidence="2">
    <location>
        <begin position="183"/>
        <end position="351"/>
    </location>
</feature>
<dbReference type="PANTHER" id="PTHR10046">
    <property type="entry name" value="ATP DEPENDENT LON PROTEASE FAMILY MEMBER"/>
    <property type="match status" value="1"/>
</dbReference>
<feature type="transmembrane region" description="Helical" evidence="1">
    <location>
        <begin position="21"/>
        <end position="44"/>
    </location>
</feature>
<evidence type="ECO:0000313" key="3">
    <source>
        <dbReference type="EMBL" id="CAB4870161.1"/>
    </source>
</evidence>
<dbReference type="InterPro" id="IPR014721">
    <property type="entry name" value="Ribsml_uS5_D2-typ_fold_subgr"/>
</dbReference>
<evidence type="ECO:0000256" key="1">
    <source>
        <dbReference type="SAM" id="Phobius"/>
    </source>
</evidence>
<dbReference type="InterPro" id="IPR036034">
    <property type="entry name" value="PDZ_sf"/>
</dbReference>
<dbReference type="Gene3D" id="3.30.230.10">
    <property type="match status" value="1"/>
</dbReference>
<gene>
    <name evidence="3" type="ORF">UFOPK3401_00759</name>
</gene>
<dbReference type="InterPro" id="IPR027065">
    <property type="entry name" value="Lon_Prtase"/>
</dbReference>
<keyword evidence="1" id="KW-0472">Membrane</keyword>
<dbReference type="SUPFAM" id="SSF54211">
    <property type="entry name" value="Ribosomal protein S5 domain 2-like"/>
    <property type="match status" value="1"/>
</dbReference>
<dbReference type="EMBL" id="CAFBLM010000028">
    <property type="protein sequence ID" value="CAB4870161.1"/>
    <property type="molecule type" value="Genomic_DNA"/>
</dbReference>
<proteinExistence type="predicted"/>
<evidence type="ECO:0000259" key="2">
    <source>
        <dbReference type="PROSITE" id="PS51786"/>
    </source>
</evidence>
<dbReference type="GO" id="GO:0005524">
    <property type="term" value="F:ATP binding"/>
    <property type="evidence" value="ECO:0007669"/>
    <property type="project" value="InterPro"/>
</dbReference>
<dbReference type="GO" id="GO:0004252">
    <property type="term" value="F:serine-type endopeptidase activity"/>
    <property type="evidence" value="ECO:0007669"/>
    <property type="project" value="InterPro"/>
</dbReference>
<dbReference type="Pfam" id="PF05362">
    <property type="entry name" value="Lon_C"/>
    <property type="match status" value="1"/>
</dbReference>
<dbReference type="InterPro" id="IPR008269">
    <property type="entry name" value="Lon_proteolytic"/>
</dbReference>
<dbReference type="AlphaFoldDB" id="A0A6J7DIA3"/>
<dbReference type="SUPFAM" id="SSF50156">
    <property type="entry name" value="PDZ domain-like"/>
    <property type="match status" value="1"/>
</dbReference>
<reference evidence="3" key="1">
    <citation type="submission" date="2020-05" db="EMBL/GenBank/DDBJ databases">
        <authorList>
            <person name="Chiriac C."/>
            <person name="Salcher M."/>
            <person name="Ghai R."/>
            <person name="Kavagutti S V."/>
        </authorList>
    </citation>
    <scope>NUCLEOTIDE SEQUENCE</scope>
</reference>
<keyword evidence="1" id="KW-1133">Transmembrane helix</keyword>
<keyword evidence="1" id="KW-0812">Transmembrane</keyword>
<protein>
    <submittedName>
        <fullName evidence="3">Unannotated protein</fullName>
    </submittedName>
</protein>
<sequence length="360" mass="36941">MSQQESENPEVTPLEPRTKSLITSGIFLVILVALAAILPVPYVILRPGPTFNALGNDAGKPVIQISGARSYPTTGGLNLTTVSESGGPFGKVSLAEAFFGWLSPSAAVLPERILYPQQAKKAEVESQNTSDLIDSQTQATAAALKYLNKPLVKAVLISAVSPSGASAGKLQPGDVVGAIDGVKPANASQAARAVTSKPVGAVVKFTLTRDGKVINEQVTTRASTSKSKTSVIGIVVANGFISTEISVRYGLENVGGPSAGLMFSLGVIDKLTLSSLTGGKIIAGTGTINSSGSVGPIGGVQQKVVAAKRDGASYFLTPVKNCYDASQAAPKGLTLVRVDSLTDAVAQLDNIVKGRPTQPC</sequence>
<accession>A0A6J7DIA3</accession>